<dbReference type="InterPro" id="IPR005331">
    <property type="entry name" value="Sulfotransferase"/>
</dbReference>
<proteinExistence type="predicted"/>
<accession>A0A914Q7N7</accession>
<dbReference type="PANTHER" id="PTHR22900">
    <property type="entry name" value="PROTEIN CBG14245-RELATED"/>
    <property type="match status" value="1"/>
</dbReference>
<dbReference type="Pfam" id="PF03567">
    <property type="entry name" value="Sulfotransfer_2"/>
    <property type="match status" value="1"/>
</dbReference>
<protein>
    <submittedName>
        <fullName evidence="2">Sulfotransferase</fullName>
    </submittedName>
</protein>
<dbReference type="InterPro" id="IPR007669">
    <property type="entry name" value="Chst-1-like"/>
</dbReference>
<dbReference type="GO" id="GO:0050650">
    <property type="term" value="P:chondroitin sulfate proteoglycan biosynthetic process"/>
    <property type="evidence" value="ECO:0007669"/>
    <property type="project" value="InterPro"/>
</dbReference>
<dbReference type="GO" id="GO:0047756">
    <property type="term" value="F:chondroitin 4-sulfotransferase activity"/>
    <property type="evidence" value="ECO:0007669"/>
    <property type="project" value="InterPro"/>
</dbReference>
<dbReference type="WBParaSite" id="PDA_v2.g27062.t1">
    <property type="protein sequence ID" value="PDA_v2.g27062.t1"/>
    <property type="gene ID" value="PDA_v2.g27062"/>
</dbReference>
<dbReference type="Proteomes" id="UP000887578">
    <property type="component" value="Unplaced"/>
</dbReference>
<evidence type="ECO:0000313" key="1">
    <source>
        <dbReference type="Proteomes" id="UP000887578"/>
    </source>
</evidence>
<dbReference type="GO" id="GO:1902884">
    <property type="term" value="P:positive regulation of response to oxidative stress"/>
    <property type="evidence" value="ECO:0007669"/>
    <property type="project" value="InterPro"/>
</dbReference>
<dbReference type="GO" id="GO:0016020">
    <property type="term" value="C:membrane"/>
    <property type="evidence" value="ECO:0007669"/>
    <property type="project" value="InterPro"/>
</dbReference>
<dbReference type="InterPro" id="IPR027417">
    <property type="entry name" value="P-loop_NTPase"/>
</dbReference>
<name>A0A914Q7N7_9BILA</name>
<organism evidence="1 2">
    <name type="scientific">Panagrolaimus davidi</name>
    <dbReference type="NCBI Taxonomy" id="227884"/>
    <lineage>
        <taxon>Eukaryota</taxon>
        <taxon>Metazoa</taxon>
        <taxon>Ecdysozoa</taxon>
        <taxon>Nematoda</taxon>
        <taxon>Chromadorea</taxon>
        <taxon>Rhabditida</taxon>
        <taxon>Tylenchina</taxon>
        <taxon>Panagrolaimomorpha</taxon>
        <taxon>Panagrolaimoidea</taxon>
        <taxon>Panagrolaimidae</taxon>
        <taxon>Panagrolaimus</taxon>
    </lineage>
</organism>
<dbReference type="PANTHER" id="PTHR22900:SF5">
    <property type="entry name" value="PROTEIN CBG14245"/>
    <property type="match status" value="1"/>
</dbReference>
<dbReference type="Gene3D" id="3.40.50.300">
    <property type="entry name" value="P-loop containing nucleotide triphosphate hydrolases"/>
    <property type="match status" value="1"/>
</dbReference>
<evidence type="ECO:0000313" key="2">
    <source>
        <dbReference type="WBParaSite" id="PDA_v2.g27062.t1"/>
    </source>
</evidence>
<keyword evidence="1" id="KW-1185">Reference proteome</keyword>
<dbReference type="AlphaFoldDB" id="A0A914Q7N7"/>
<sequence length="189" mass="22030">MFNDKIHFSNVFCIPNNTVKCLPALIPYDYYLFHSASKYKLSACAIPKCMSTIITSFMCLLHDEKSFREANLNFTNNFWNTRFCINKNENKYVKDILNSANTTIDKWKFFSIVRDPLDRFLSAFVHFCVTDKHDCYGCKNDNVTCVLEKTFQQAQNYASGEKDFNGYPLDMHIFPQNWYVKLLSGLVLA</sequence>
<reference evidence="2" key="1">
    <citation type="submission" date="2022-11" db="UniProtKB">
        <authorList>
            <consortium name="WormBaseParasite"/>
        </authorList>
    </citation>
    <scope>IDENTIFICATION</scope>
</reference>